<evidence type="ECO:0000256" key="1">
    <source>
        <dbReference type="ARBA" id="ARBA00022729"/>
    </source>
</evidence>
<comment type="function">
    <text evidence="4">Part of the outer membrane protein assembly complex, which is involved in assembly and insertion of beta-barrel proteins into the outer membrane.</text>
</comment>
<dbReference type="GO" id="GO:0043165">
    <property type="term" value="P:Gram-negative-bacterium-type cell outer membrane assembly"/>
    <property type="evidence" value="ECO:0007669"/>
    <property type="project" value="UniProtKB-UniRule"/>
</dbReference>
<dbReference type="PANTHER" id="PTHR37482:SF1">
    <property type="entry name" value="OUTER MEMBRANE PROTEIN ASSEMBLY FACTOR BAME"/>
    <property type="match status" value="1"/>
</dbReference>
<keyword evidence="2 4" id="KW-0472">Membrane</keyword>
<gene>
    <name evidence="4 7" type="primary">bamE</name>
    <name evidence="7" type="ORF">MGMO_101c00050</name>
</gene>
<dbReference type="GO" id="GO:0030674">
    <property type="term" value="F:protein-macromolecule adaptor activity"/>
    <property type="evidence" value="ECO:0007669"/>
    <property type="project" value="TreeGrafter"/>
</dbReference>
<evidence type="ECO:0000313" key="8">
    <source>
        <dbReference type="Proteomes" id="UP000017842"/>
    </source>
</evidence>
<evidence type="ECO:0000256" key="3">
    <source>
        <dbReference type="ARBA" id="ARBA00023237"/>
    </source>
</evidence>
<dbReference type="EMBL" id="AYLO01000097">
    <property type="protein sequence ID" value="ESS71470.1"/>
    <property type="molecule type" value="Genomic_DNA"/>
</dbReference>
<dbReference type="InterPro" id="IPR037873">
    <property type="entry name" value="BamE-like"/>
</dbReference>
<dbReference type="eggNOG" id="COG2913">
    <property type="taxonomic scope" value="Bacteria"/>
</dbReference>
<dbReference type="HAMAP" id="MF_00925">
    <property type="entry name" value="OM_assembly_BamE"/>
    <property type="match status" value="1"/>
</dbReference>
<feature type="compositionally biased region" description="Basic and acidic residues" evidence="5">
    <location>
        <begin position="152"/>
        <end position="162"/>
    </location>
</feature>
<protein>
    <recommendedName>
        <fullName evidence="4">Outer membrane protein assembly factor BamE</fullName>
    </recommendedName>
</protein>
<dbReference type="PANTHER" id="PTHR37482">
    <property type="entry name" value="OUTER MEMBRANE PROTEIN ASSEMBLY FACTOR BAME"/>
    <property type="match status" value="1"/>
</dbReference>
<sequence length="173" mass="19785">MRSVFFCIVLLGSWLLVSCSYLLDHLPGVYTIPIQQGNIVDQTMIDQLRPNMTERQVLYIMGSPMLVDTFHQKRWDYLYSSQPSGEDRQQKRVSVMFDENDLVSGIQGDFRPSSTPVVKPSEETTVDVPRREIERTMWQKIKGLFGFDDIDDAPRKDPDAKPADSGSQIKTPL</sequence>
<dbReference type="PROSITE" id="PS51257">
    <property type="entry name" value="PROKAR_LIPOPROTEIN"/>
    <property type="match status" value="1"/>
</dbReference>
<keyword evidence="4" id="KW-0449">Lipoprotein</keyword>
<evidence type="ECO:0000259" key="6">
    <source>
        <dbReference type="Pfam" id="PF04355"/>
    </source>
</evidence>
<name>V5BDT7_9GAMM</name>
<dbReference type="Proteomes" id="UP000017842">
    <property type="component" value="Unassembled WGS sequence"/>
</dbReference>
<organism evidence="7 8">
    <name type="scientific">Methyloglobulus morosus KoM1</name>
    <dbReference type="NCBI Taxonomy" id="1116472"/>
    <lineage>
        <taxon>Bacteria</taxon>
        <taxon>Pseudomonadati</taxon>
        <taxon>Pseudomonadota</taxon>
        <taxon>Gammaproteobacteria</taxon>
        <taxon>Methylococcales</taxon>
        <taxon>Methylococcaceae</taxon>
        <taxon>Methyloglobulus</taxon>
    </lineage>
</organism>
<comment type="caution">
    <text evidence="7">The sequence shown here is derived from an EMBL/GenBank/DDBJ whole genome shotgun (WGS) entry which is preliminary data.</text>
</comment>
<feature type="region of interest" description="Disordered" evidence="5">
    <location>
        <begin position="147"/>
        <end position="173"/>
    </location>
</feature>
<dbReference type="STRING" id="1116472.MGMO_101c00050"/>
<keyword evidence="1 4" id="KW-0732">Signal</keyword>
<reference evidence="7 8" key="1">
    <citation type="journal article" date="2013" name="Genome Announc.">
        <title>Draft Genome Sequence of the Methanotrophic Gammaproteobacterium Methyloglobulus morosus DSM 22980 Strain KoM1.</title>
        <authorList>
            <person name="Poehlein A."/>
            <person name="Deutzmann J.S."/>
            <person name="Daniel R."/>
            <person name="Simeonova D.D."/>
        </authorList>
    </citation>
    <scope>NUCLEOTIDE SEQUENCE [LARGE SCALE GENOMIC DNA]</scope>
    <source>
        <strain evidence="7 8">KoM1</strain>
    </source>
</reference>
<dbReference type="RefSeq" id="WP_023495469.1">
    <property type="nucleotide sequence ID" value="NZ_AYLO01000097.1"/>
</dbReference>
<dbReference type="AlphaFoldDB" id="V5BDT7"/>
<dbReference type="Gene3D" id="3.30.1450.10">
    <property type="match status" value="1"/>
</dbReference>
<dbReference type="InterPro" id="IPR007450">
    <property type="entry name" value="BamE_dom"/>
</dbReference>
<dbReference type="OrthoDB" id="9808250at2"/>
<dbReference type="Pfam" id="PF04355">
    <property type="entry name" value="BamE"/>
    <property type="match status" value="1"/>
</dbReference>
<keyword evidence="3 4" id="KW-0998">Cell outer membrane</keyword>
<dbReference type="GO" id="GO:1990063">
    <property type="term" value="C:Bam protein complex"/>
    <property type="evidence" value="ECO:0007669"/>
    <property type="project" value="TreeGrafter"/>
</dbReference>
<evidence type="ECO:0000256" key="4">
    <source>
        <dbReference type="HAMAP-Rule" id="MF_00925"/>
    </source>
</evidence>
<comment type="subunit">
    <text evidence="4">Part of the Bam complex.</text>
</comment>
<keyword evidence="8" id="KW-1185">Reference proteome</keyword>
<evidence type="ECO:0000256" key="2">
    <source>
        <dbReference type="ARBA" id="ARBA00023136"/>
    </source>
</evidence>
<feature type="domain" description="Outer membrane protein assembly factor BamE" evidence="6">
    <location>
        <begin position="37"/>
        <end position="106"/>
    </location>
</feature>
<accession>V5BDT7</accession>
<keyword evidence="4" id="KW-0564">Palmitate</keyword>
<proteinExistence type="inferred from homology"/>
<dbReference type="GO" id="GO:0051205">
    <property type="term" value="P:protein insertion into membrane"/>
    <property type="evidence" value="ECO:0007669"/>
    <property type="project" value="UniProtKB-UniRule"/>
</dbReference>
<evidence type="ECO:0000313" key="7">
    <source>
        <dbReference type="EMBL" id="ESS71470.1"/>
    </source>
</evidence>
<comment type="subcellular location">
    <subcellularLocation>
        <location evidence="4">Cell outer membrane</location>
        <topology evidence="4">Lipid-anchor</topology>
    </subcellularLocation>
</comment>
<dbReference type="PATRIC" id="fig|1116472.3.peg.2770"/>
<evidence type="ECO:0000256" key="5">
    <source>
        <dbReference type="SAM" id="MobiDB-lite"/>
    </source>
</evidence>
<comment type="similarity">
    <text evidence="4">Belongs to the BamE family.</text>
</comment>
<dbReference type="InterPro" id="IPR026592">
    <property type="entry name" value="BamE"/>
</dbReference>